<feature type="chain" id="PRO_5041938102" evidence="1">
    <location>
        <begin position="22"/>
        <end position="175"/>
    </location>
</feature>
<evidence type="ECO:0000313" key="2">
    <source>
        <dbReference type="EMBL" id="KAI9559879.1"/>
    </source>
</evidence>
<protein>
    <submittedName>
        <fullName evidence="2">Uncharacterized protein</fullName>
    </submittedName>
</protein>
<name>A0AAD5KSN6_9CRUS</name>
<dbReference type="AlphaFoldDB" id="A0AAD5KSN6"/>
<dbReference type="Proteomes" id="UP000820818">
    <property type="component" value="Linkage Group LG4"/>
</dbReference>
<evidence type="ECO:0000256" key="1">
    <source>
        <dbReference type="SAM" id="SignalP"/>
    </source>
</evidence>
<feature type="signal peptide" evidence="1">
    <location>
        <begin position="1"/>
        <end position="21"/>
    </location>
</feature>
<evidence type="ECO:0000313" key="3">
    <source>
        <dbReference type="Proteomes" id="UP000820818"/>
    </source>
</evidence>
<keyword evidence="3" id="KW-1185">Reference proteome</keyword>
<organism evidence="2 3">
    <name type="scientific">Daphnia sinensis</name>
    <dbReference type="NCBI Taxonomy" id="1820382"/>
    <lineage>
        <taxon>Eukaryota</taxon>
        <taxon>Metazoa</taxon>
        <taxon>Ecdysozoa</taxon>
        <taxon>Arthropoda</taxon>
        <taxon>Crustacea</taxon>
        <taxon>Branchiopoda</taxon>
        <taxon>Diplostraca</taxon>
        <taxon>Cladocera</taxon>
        <taxon>Anomopoda</taxon>
        <taxon>Daphniidae</taxon>
        <taxon>Daphnia</taxon>
        <taxon>Daphnia similis group</taxon>
    </lineage>
</organism>
<accession>A0AAD5KSN6</accession>
<gene>
    <name evidence="2" type="ORF">GHT06_013886</name>
</gene>
<sequence>MHFTASAAIIVLVCMASAIDATTLPIAKMMSQRSMMGRPSSQTNININENDNQNSNFLFSSLISELLANIQDSDQDLCENDDDDSCFWKVIKANVRAKRTKAVKKTAADETVKPILEKAMGNAKSFLPRRSSNFNFNSNSNENSNFDFSSAFASLQQFLRNKKSKLAKEITVKKN</sequence>
<reference evidence="2 3" key="1">
    <citation type="submission" date="2022-05" db="EMBL/GenBank/DDBJ databases">
        <title>A multi-omics perspective on studying reproductive biology in Daphnia sinensis.</title>
        <authorList>
            <person name="Jia J."/>
        </authorList>
    </citation>
    <scope>NUCLEOTIDE SEQUENCE [LARGE SCALE GENOMIC DNA]</scope>
    <source>
        <strain evidence="2 3">WSL</strain>
    </source>
</reference>
<dbReference type="EMBL" id="WJBH02000004">
    <property type="protein sequence ID" value="KAI9559879.1"/>
    <property type="molecule type" value="Genomic_DNA"/>
</dbReference>
<comment type="caution">
    <text evidence="2">The sequence shown here is derived from an EMBL/GenBank/DDBJ whole genome shotgun (WGS) entry which is preliminary data.</text>
</comment>
<proteinExistence type="predicted"/>
<keyword evidence="1" id="KW-0732">Signal</keyword>